<keyword evidence="1" id="KW-1133">Transmembrane helix</keyword>
<dbReference type="AlphaFoldDB" id="A0A9W6KXZ4"/>
<keyword evidence="3" id="KW-1185">Reference proteome</keyword>
<dbReference type="Pfam" id="PF14017">
    <property type="entry name" value="DUF4233"/>
    <property type="match status" value="1"/>
</dbReference>
<feature type="transmembrane region" description="Helical" evidence="1">
    <location>
        <begin position="95"/>
        <end position="112"/>
    </location>
</feature>
<dbReference type="RefSeq" id="WP_037043326.1">
    <property type="nucleotide sequence ID" value="NZ_BAAAUZ010000011.1"/>
</dbReference>
<evidence type="ECO:0000313" key="3">
    <source>
        <dbReference type="Proteomes" id="UP001143463"/>
    </source>
</evidence>
<name>A0A9W6KXZ4_9PSEU</name>
<gene>
    <name evidence="2" type="ORF">GCM10017577_12060</name>
</gene>
<dbReference type="InterPro" id="IPR025327">
    <property type="entry name" value="DUF4233"/>
</dbReference>
<accession>A0A9W6KXZ4</accession>
<feature type="transmembrane region" description="Helical" evidence="1">
    <location>
        <begin position="20"/>
        <end position="40"/>
    </location>
</feature>
<feature type="transmembrane region" description="Helical" evidence="1">
    <location>
        <begin position="46"/>
        <end position="65"/>
    </location>
</feature>
<proteinExistence type="predicted"/>
<evidence type="ECO:0008006" key="4">
    <source>
        <dbReference type="Google" id="ProtNLM"/>
    </source>
</evidence>
<keyword evidence="1" id="KW-0472">Membrane</keyword>
<comment type="caution">
    <text evidence="2">The sequence shown here is derived from an EMBL/GenBank/DDBJ whole genome shotgun (WGS) entry which is preliminary data.</text>
</comment>
<reference evidence="2" key="1">
    <citation type="journal article" date="2014" name="Int. J. Syst. Evol. Microbiol.">
        <title>Complete genome sequence of Corynebacterium casei LMG S-19264T (=DSM 44701T), isolated from a smear-ripened cheese.</title>
        <authorList>
            <consortium name="US DOE Joint Genome Institute (JGI-PGF)"/>
            <person name="Walter F."/>
            <person name="Albersmeier A."/>
            <person name="Kalinowski J."/>
            <person name="Ruckert C."/>
        </authorList>
    </citation>
    <scope>NUCLEOTIDE SEQUENCE</scope>
    <source>
        <strain evidence="2">VKM Ac-1069</strain>
    </source>
</reference>
<dbReference type="Proteomes" id="UP001143463">
    <property type="component" value="Unassembled WGS sequence"/>
</dbReference>
<organism evidence="2 3">
    <name type="scientific">Pseudonocardia halophobica</name>
    <dbReference type="NCBI Taxonomy" id="29401"/>
    <lineage>
        <taxon>Bacteria</taxon>
        <taxon>Bacillati</taxon>
        <taxon>Actinomycetota</taxon>
        <taxon>Actinomycetes</taxon>
        <taxon>Pseudonocardiales</taxon>
        <taxon>Pseudonocardiaceae</taxon>
        <taxon>Pseudonocardia</taxon>
    </lineage>
</organism>
<protein>
    <recommendedName>
        <fullName evidence="4">DUF4233 domain-containing protein</fullName>
    </recommendedName>
</protein>
<evidence type="ECO:0000313" key="2">
    <source>
        <dbReference type="EMBL" id="GLL10066.1"/>
    </source>
</evidence>
<evidence type="ECO:0000256" key="1">
    <source>
        <dbReference type="SAM" id="Phobius"/>
    </source>
</evidence>
<sequence>MSTEPVRPPATDPMKGFRGVCAGLLVLEAIVVLLGVLVVARFTEGALNPVAITVVLVLGLLMIVASGLQRRPWGLGFALVLQVGLVATGLFHVSLLAMGLIFVLVWGMVLWMRRDVARRMARGQLPSQQQ</sequence>
<reference evidence="2" key="2">
    <citation type="submission" date="2023-01" db="EMBL/GenBank/DDBJ databases">
        <authorList>
            <person name="Sun Q."/>
            <person name="Evtushenko L."/>
        </authorList>
    </citation>
    <scope>NUCLEOTIDE SEQUENCE</scope>
    <source>
        <strain evidence="2">VKM Ac-1069</strain>
    </source>
</reference>
<dbReference type="EMBL" id="BSFQ01000003">
    <property type="protein sequence ID" value="GLL10066.1"/>
    <property type="molecule type" value="Genomic_DNA"/>
</dbReference>
<keyword evidence="1" id="KW-0812">Transmembrane</keyword>